<evidence type="ECO:0000313" key="2">
    <source>
        <dbReference type="EMBL" id="MDQ0214701.1"/>
    </source>
</evidence>
<feature type="domain" description="Metallo-beta-lactamase" evidence="1">
    <location>
        <begin position="25"/>
        <end position="230"/>
    </location>
</feature>
<proteinExistence type="predicted"/>
<dbReference type="InterPro" id="IPR001279">
    <property type="entry name" value="Metallo-B-lactamas"/>
</dbReference>
<dbReference type="EMBL" id="JAUSUC010000009">
    <property type="protein sequence ID" value="MDQ0214701.1"/>
    <property type="molecule type" value="Genomic_DNA"/>
</dbReference>
<keyword evidence="3" id="KW-1185">Reference proteome</keyword>
<dbReference type="InterPro" id="IPR050855">
    <property type="entry name" value="NDM-1-like"/>
</dbReference>
<keyword evidence="2" id="KW-0378">Hydrolase</keyword>
<evidence type="ECO:0000259" key="1">
    <source>
        <dbReference type="SMART" id="SM00849"/>
    </source>
</evidence>
<dbReference type="GO" id="GO:0016787">
    <property type="term" value="F:hydrolase activity"/>
    <property type="evidence" value="ECO:0007669"/>
    <property type="project" value="UniProtKB-KW"/>
</dbReference>
<name>A0AAJ1T3S4_9BACI</name>
<dbReference type="SMART" id="SM00849">
    <property type="entry name" value="Lactamase_B"/>
    <property type="match status" value="1"/>
</dbReference>
<gene>
    <name evidence="2" type="ORF">J2S13_001098</name>
</gene>
<accession>A0AAJ1T3S4</accession>
<dbReference type="PANTHER" id="PTHR42951:SF22">
    <property type="entry name" value="METALLO BETA-LACTAMASE SUPERFAMILY LIPOPROTEIN"/>
    <property type="match status" value="1"/>
</dbReference>
<evidence type="ECO:0000313" key="3">
    <source>
        <dbReference type="Proteomes" id="UP001237207"/>
    </source>
</evidence>
<protein>
    <submittedName>
        <fullName evidence="2">Glyoxylase-like metal-dependent hydrolase (Beta-lactamase superfamily II)</fullName>
    </submittedName>
</protein>
<dbReference type="SUPFAM" id="SSF56281">
    <property type="entry name" value="Metallo-hydrolase/oxidoreductase"/>
    <property type="match status" value="1"/>
</dbReference>
<sequence>MTNKPIQLGNRIHLIDGFDLGMEKRTGTYVIEEENITLIETGPSPSIPYVLSGLKDLSINPDKIDYIIVTHIHLDHAGGAGVLLKECPNAKLVVHPRGARHIVDPLRLIQGAKAVYGDDFDRLFAPIIPVPEDKVIIKNDGDTLQIGPNCTLSFLDTPGHSDHHFSIYDPISNGIFTGDTIGVNYGPSLNDSNVQLYLPSTSPNQFDPDKMLQSLERIQNLQVDQIFFGHFGKSHDVHEVYKQIQYWLPLFMSLGEEAFEQHQDHIWLSGKLIHLVKSFLQQHIQDDHEVYKIIQLDMTVSAMGILHYFEKNEIS</sequence>
<dbReference type="InterPro" id="IPR037482">
    <property type="entry name" value="ST1585_MBL-fold"/>
</dbReference>
<comment type="caution">
    <text evidence="2">The sequence shown here is derived from an EMBL/GenBank/DDBJ whole genome shotgun (WGS) entry which is preliminary data.</text>
</comment>
<reference evidence="2" key="1">
    <citation type="submission" date="2023-07" db="EMBL/GenBank/DDBJ databases">
        <title>Genomic Encyclopedia of Type Strains, Phase IV (KMG-IV): sequencing the most valuable type-strain genomes for metagenomic binning, comparative biology and taxonomic classification.</title>
        <authorList>
            <person name="Goeker M."/>
        </authorList>
    </citation>
    <scope>NUCLEOTIDE SEQUENCE</scope>
    <source>
        <strain evidence="2">DSM 23947</strain>
    </source>
</reference>
<organism evidence="2 3">
    <name type="scientific">Oikeobacillus pervagus</name>
    <dbReference type="NCBI Taxonomy" id="1325931"/>
    <lineage>
        <taxon>Bacteria</taxon>
        <taxon>Bacillati</taxon>
        <taxon>Bacillota</taxon>
        <taxon>Bacilli</taxon>
        <taxon>Bacillales</taxon>
        <taxon>Bacillaceae</taxon>
        <taxon>Oikeobacillus</taxon>
    </lineage>
</organism>
<dbReference type="Proteomes" id="UP001237207">
    <property type="component" value="Unassembled WGS sequence"/>
</dbReference>
<dbReference type="Gene3D" id="3.60.15.10">
    <property type="entry name" value="Ribonuclease Z/Hydroxyacylglutathione hydrolase-like"/>
    <property type="match status" value="1"/>
</dbReference>
<dbReference type="CDD" id="cd07726">
    <property type="entry name" value="ST1585-like_MBL-fold"/>
    <property type="match status" value="1"/>
</dbReference>
<dbReference type="PANTHER" id="PTHR42951">
    <property type="entry name" value="METALLO-BETA-LACTAMASE DOMAIN-CONTAINING"/>
    <property type="match status" value="1"/>
</dbReference>
<dbReference type="AlphaFoldDB" id="A0AAJ1T3S4"/>
<dbReference type="Pfam" id="PF00753">
    <property type="entry name" value="Lactamase_B"/>
    <property type="match status" value="1"/>
</dbReference>
<dbReference type="InterPro" id="IPR036866">
    <property type="entry name" value="RibonucZ/Hydroxyglut_hydro"/>
</dbReference>